<dbReference type="EMBL" id="JAHQIW010004784">
    <property type="protein sequence ID" value="KAJ1363676.1"/>
    <property type="molecule type" value="Genomic_DNA"/>
</dbReference>
<evidence type="ECO:0000256" key="1">
    <source>
        <dbReference type="SAM" id="MobiDB-lite"/>
    </source>
</evidence>
<name>A0AAD5N981_PARTN</name>
<reference evidence="2" key="1">
    <citation type="submission" date="2021-06" db="EMBL/GenBank/DDBJ databases">
        <title>Parelaphostrongylus tenuis whole genome reference sequence.</title>
        <authorList>
            <person name="Garwood T.J."/>
            <person name="Larsen P.A."/>
            <person name="Fountain-Jones N.M."/>
            <person name="Garbe J.R."/>
            <person name="Macchietto M.G."/>
            <person name="Kania S.A."/>
            <person name="Gerhold R.W."/>
            <person name="Richards J.E."/>
            <person name="Wolf T.M."/>
        </authorList>
    </citation>
    <scope>NUCLEOTIDE SEQUENCE</scope>
    <source>
        <strain evidence="2">MNPRO001-30</strain>
        <tissue evidence="2">Meninges</tissue>
    </source>
</reference>
<feature type="region of interest" description="Disordered" evidence="1">
    <location>
        <begin position="1"/>
        <end position="28"/>
    </location>
</feature>
<accession>A0AAD5N981</accession>
<evidence type="ECO:0000313" key="2">
    <source>
        <dbReference type="EMBL" id="KAJ1363676.1"/>
    </source>
</evidence>
<keyword evidence="3" id="KW-1185">Reference proteome</keyword>
<sequence length="71" mass="7547">MHVDHAADGCDHPDIAGGVHTKEAEEADRVADDLVVERAGARAEEDYDCVAAVKSPGKNIDLLRNCAGFDN</sequence>
<organism evidence="2 3">
    <name type="scientific">Parelaphostrongylus tenuis</name>
    <name type="common">Meningeal worm</name>
    <dbReference type="NCBI Taxonomy" id="148309"/>
    <lineage>
        <taxon>Eukaryota</taxon>
        <taxon>Metazoa</taxon>
        <taxon>Ecdysozoa</taxon>
        <taxon>Nematoda</taxon>
        <taxon>Chromadorea</taxon>
        <taxon>Rhabditida</taxon>
        <taxon>Rhabditina</taxon>
        <taxon>Rhabditomorpha</taxon>
        <taxon>Strongyloidea</taxon>
        <taxon>Metastrongylidae</taxon>
        <taxon>Parelaphostrongylus</taxon>
    </lineage>
</organism>
<evidence type="ECO:0000313" key="3">
    <source>
        <dbReference type="Proteomes" id="UP001196413"/>
    </source>
</evidence>
<protein>
    <submittedName>
        <fullName evidence="2">Uncharacterized protein</fullName>
    </submittedName>
</protein>
<dbReference type="AlphaFoldDB" id="A0AAD5N981"/>
<comment type="caution">
    <text evidence="2">The sequence shown here is derived from an EMBL/GenBank/DDBJ whole genome shotgun (WGS) entry which is preliminary data.</text>
</comment>
<dbReference type="Proteomes" id="UP001196413">
    <property type="component" value="Unassembled WGS sequence"/>
</dbReference>
<gene>
    <name evidence="2" type="ORF">KIN20_023590</name>
</gene>
<proteinExistence type="predicted"/>